<keyword evidence="2 3" id="KW-0040">ANK repeat</keyword>
<keyword evidence="1" id="KW-0677">Repeat</keyword>
<dbReference type="PROSITE" id="PS50088">
    <property type="entry name" value="ANK_REPEAT"/>
    <property type="match status" value="5"/>
</dbReference>
<organism evidence="5 6">
    <name type="scientific">Lophiostoma macrostomum CBS 122681</name>
    <dbReference type="NCBI Taxonomy" id="1314788"/>
    <lineage>
        <taxon>Eukaryota</taxon>
        <taxon>Fungi</taxon>
        <taxon>Dikarya</taxon>
        <taxon>Ascomycota</taxon>
        <taxon>Pezizomycotina</taxon>
        <taxon>Dothideomycetes</taxon>
        <taxon>Pleosporomycetidae</taxon>
        <taxon>Pleosporales</taxon>
        <taxon>Lophiostomataceae</taxon>
        <taxon>Lophiostoma</taxon>
    </lineage>
</organism>
<dbReference type="PANTHER" id="PTHR24123">
    <property type="entry name" value="ANKYRIN REPEAT-CONTAINING"/>
    <property type="match status" value="1"/>
</dbReference>
<sequence length="1137" mass="126206">MAQSRSGLDEWDVHKDEIRQLYIEDEQKLSDVMELMAQRRGFKRTKAQYEGVFRKWDLKKNNRKEDWRYIAEQVKDRRNQGLESRVKIRGVLVPESKVKKEISRYDHLVGPYRRPMLGWTIEPPHVQIYTPQSSPEPICGILESTLYWPVPVQISFSSDKAIAWAEHTPWYEFVRFIQELSTNIPPTLSSNRSVAANQCPLNSLVSAGVDPTETIVGRQAPDVQFWLDGVIMAHFVDLDPLLPAPYTTPNSYLPPMPDRSRSISMEDMHDITRRSTQLECIKYIVSLIANNHDTWDTIPILVEILRDRNNISVLKSFLDQNLLAIEAVAERLMCPAARYQNVPLLKVMVEHGMDLNLTERYTAENALAWAVKHGDEHTVTYLLGHGADTIRPLFNDDYIYQTSLDLAVECGNMSIIQDILAPRPDVGCGCPNITIQTLRLATLLGNTNIMNFLVNRNPALLDEARSEPWLLSEAAATHETDSTFTLLQDWGIDVAKSNDFAEGSSLAVACYYSNMPLARRLLDLGADIDSAALCRDHTVRTAQLVTLKLRPIKTKSALQVAVEIGHEELVQFLLAEGASPNRSCRAHPLQIAACRGPNTIVQMLIKVGANVNAVGAAVNPWYCFNLDGGYVEIDGHKPAVQIALESGQEGVVFALIEAGAEIPSCDPGVTTGEAKEVSWNPVLSAIIGRNSNLICYIAENAELHRWGTPECLARCVSNMGSEFTGTLTDRGVFSTEALSDPKVLCNFVFEGDTERVRSIISRMSKSQGLPTGYGAAGIALAVQLQKESMIRLFLDAGVKPYDPTEVGLYGMPKWSLGKGTSALREAFMVCGSRQVQPYKLWNAKMLLDECGPMLYDTKRIIQKRQILVAYGVAMTCRNLDAVRTILDTGLEVGVIDGTIGFGGSDQPRCTWLQCLFDFYAKPQVPVYQVAMALLEHGAMAACPAEGADDLNTPGLHTPLQYAAAQNQTLLVRNLLDMGADVNANPNSHRGATALQFAAINGNFEILNILLEAGANISTLPADYEGRSAIEGAAEMGRLDMVSYLLQAGANVQGRANKNYRRSVCRAWEQGHRCLARKIQDWKTDKFGAEDCESIDVIVESMTADEMDFLDTKAEAKWKEKYPSVWEEYQFKYGGPTA</sequence>
<evidence type="ECO:0000259" key="4">
    <source>
        <dbReference type="Pfam" id="PF14420"/>
    </source>
</evidence>
<dbReference type="PANTHER" id="PTHR24123:SF33">
    <property type="entry name" value="PROTEIN HOS4"/>
    <property type="match status" value="1"/>
</dbReference>
<dbReference type="Pfam" id="PF12796">
    <property type="entry name" value="Ank_2"/>
    <property type="match status" value="3"/>
</dbReference>
<dbReference type="InterPro" id="IPR025676">
    <property type="entry name" value="Clr5_dom"/>
</dbReference>
<evidence type="ECO:0000313" key="5">
    <source>
        <dbReference type="EMBL" id="KAF2650524.1"/>
    </source>
</evidence>
<dbReference type="InterPro" id="IPR051165">
    <property type="entry name" value="Multifunctional_ANK_Repeat"/>
</dbReference>
<name>A0A6A6SWE6_9PLEO</name>
<dbReference type="InterPro" id="IPR002110">
    <property type="entry name" value="Ankyrin_rpt"/>
</dbReference>
<proteinExistence type="predicted"/>
<feature type="repeat" description="ANK" evidence="3">
    <location>
        <begin position="989"/>
        <end position="1021"/>
    </location>
</feature>
<evidence type="ECO:0000256" key="3">
    <source>
        <dbReference type="PROSITE-ProRule" id="PRU00023"/>
    </source>
</evidence>
<dbReference type="AlphaFoldDB" id="A0A6A6SWE6"/>
<dbReference type="SUPFAM" id="SSF48403">
    <property type="entry name" value="Ankyrin repeat"/>
    <property type="match status" value="3"/>
</dbReference>
<evidence type="ECO:0000256" key="1">
    <source>
        <dbReference type="ARBA" id="ARBA00022737"/>
    </source>
</evidence>
<dbReference type="Proteomes" id="UP000799324">
    <property type="component" value="Unassembled WGS sequence"/>
</dbReference>
<feature type="domain" description="Clr5" evidence="4">
    <location>
        <begin position="9"/>
        <end position="60"/>
    </location>
</feature>
<reference evidence="5" key="1">
    <citation type="journal article" date="2020" name="Stud. Mycol.">
        <title>101 Dothideomycetes genomes: a test case for predicting lifestyles and emergence of pathogens.</title>
        <authorList>
            <person name="Haridas S."/>
            <person name="Albert R."/>
            <person name="Binder M."/>
            <person name="Bloem J."/>
            <person name="Labutti K."/>
            <person name="Salamov A."/>
            <person name="Andreopoulos B."/>
            <person name="Baker S."/>
            <person name="Barry K."/>
            <person name="Bills G."/>
            <person name="Bluhm B."/>
            <person name="Cannon C."/>
            <person name="Castanera R."/>
            <person name="Culley D."/>
            <person name="Daum C."/>
            <person name="Ezra D."/>
            <person name="Gonzalez J."/>
            <person name="Henrissat B."/>
            <person name="Kuo A."/>
            <person name="Liang C."/>
            <person name="Lipzen A."/>
            <person name="Lutzoni F."/>
            <person name="Magnuson J."/>
            <person name="Mondo S."/>
            <person name="Nolan M."/>
            <person name="Ohm R."/>
            <person name="Pangilinan J."/>
            <person name="Park H.-J."/>
            <person name="Ramirez L."/>
            <person name="Alfaro M."/>
            <person name="Sun H."/>
            <person name="Tritt A."/>
            <person name="Yoshinaga Y."/>
            <person name="Zwiers L.-H."/>
            <person name="Turgeon B."/>
            <person name="Goodwin S."/>
            <person name="Spatafora J."/>
            <person name="Crous P."/>
            <person name="Grigoriev I."/>
        </authorList>
    </citation>
    <scope>NUCLEOTIDE SEQUENCE</scope>
    <source>
        <strain evidence="5">CBS 122681</strain>
    </source>
</reference>
<dbReference type="Pfam" id="PF14420">
    <property type="entry name" value="Clr5"/>
    <property type="match status" value="1"/>
</dbReference>
<dbReference type="PROSITE" id="PS50297">
    <property type="entry name" value="ANK_REP_REGION"/>
    <property type="match status" value="4"/>
</dbReference>
<dbReference type="OrthoDB" id="539213at2759"/>
<dbReference type="InterPro" id="IPR036770">
    <property type="entry name" value="Ankyrin_rpt-contain_sf"/>
</dbReference>
<evidence type="ECO:0000313" key="6">
    <source>
        <dbReference type="Proteomes" id="UP000799324"/>
    </source>
</evidence>
<feature type="repeat" description="ANK" evidence="3">
    <location>
        <begin position="553"/>
        <end position="585"/>
    </location>
</feature>
<evidence type="ECO:0000256" key="2">
    <source>
        <dbReference type="ARBA" id="ARBA00023043"/>
    </source>
</evidence>
<feature type="repeat" description="ANK" evidence="3">
    <location>
        <begin position="1024"/>
        <end position="1056"/>
    </location>
</feature>
<dbReference type="Gene3D" id="1.25.40.20">
    <property type="entry name" value="Ankyrin repeat-containing domain"/>
    <property type="match status" value="3"/>
</dbReference>
<protein>
    <submittedName>
        <fullName evidence="5">Ankyrin</fullName>
    </submittedName>
</protein>
<feature type="repeat" description="ANK" evidence="3">
    <location>
        <begin position="588"/>
        <end position="616"/>
    </location>
</feature>
<dbReference type="SMART" id="SM00248">
    <property type="entry name" value="ANK"/>
    <property type="match status" value="10"/>
</dbReference>
<dbReference type="EMBL" id="MU004452">
    <property type="protein sequence ID" value="KAF2650524.1"/>
    <property type="molecule type" value="Genomic_DNA"/>
</dbReference>
<keyword evidence="6" id="KW-1185">Reference proteome</keyword>
<feature type="repeat" description="ANK" evidence="3">
    <location>
        <begin position="954"/>
        <end position="986"/>
    </location>
</feature>
<gene>
    <name evidence="5" type="ORF">K491DRAFT_761677</name>
</gene>
<accession>A0A6A6SWE6</accession>